<keyword evidence="4" id="KW-1185">Reference proteome</keyword>
<dbReference type="CDD" id="cd05233">
    <property type="entry name" value="SDR_c"/>
    <property type="match status" value="1"/>
</dbReference>
<organism evidence="3 4">
    <name type="scientific">Photobacterium ganghwense</name>
    <dbReference type="NCBI Taxonomy" id="320778"/>
    <lineage>
        <taxon>Bacteria</taxon>
        <taxon>Pseudomonadati</taxon>
        <taxon>Pseudomonadota</taxon>
        <taxon>Gammaproteobacteria</taxon>
        <taxon>Vibrionales</taxon>
        <taxon>Vibrionaceae</taxon>
        <taxon>Photobacterium</taxon>
    </lineage>
</organism>
<accession>A0A0J1HDX2</accession>
<dbReference type="PATRIC" id="fig|320778.3.peg.1967"/>
<reference evidence="3 4" key="1">
    <citation type="submission" date="2015-05" db="EMBL/GenBank/DDBJ databases">
        <title>Photobacterium galathea sp. nov.</title>
        <authorList>
            <person name="Machado H."/>
            <person name="Gram L."/>
        </authorList>
    </citation>
    <scope>NUCLEOTIDE SEQUENCE [LARGE SCALE GENOMIC DNA]</scope>
    <source>
        <strain evidence="3 4">DSM 22954</strain>
    </source>
</reference>
<dbReference type="PROSITE" id="PS00061">
    <property type="entry name" value="ADH_SHORT"/>
    <property type="match status" value="1"/>
</dbReference>
<dbReference type="PANTHER" id="PTHR24321">
    <property type="entry name" value="DEHYDROGENASES, SHORT CHAIN"/>
    <property type="match status" value="1"/>
</dbReference>
<evidence type="ECO:0000256" key="2">
    <source>
        <dbReference type="ARBA" id="ARBA00023002"/>
    </source>
</evidence>
<dbReference type="PRINTS" id="PR00081">
    <property type="entry name" value="GDHRDH"/>
</dbReference>
<protein>
    <submittedName>
        <fullName evidence="3">Dehydrogenase</fullName>
    </submittedName>
</protein>
<dbReference type="InterPro" id="IPR036291">
    <property type="entry name" value="NAD(P)-bd_dom_sf"/>
</dbReference>
<dbReference type="AlphaFoldDB" id="A0A0J1HDX2"/>
<dbReference type="SUPFAM" id="SSF51735">
    <property type="entry name" value="NAD(P)-binding Rossmann-fold domains"/>
    <property type="match status" value="1"/>
</dbReference>
<dbReference type="RefSeq" id="WP_047884912.1">
    <property type="nucleotide sequence ID" value="NZ_CP071326.1"/>
</dbReference>
<sequence length="249" mass="26688">MTSTSRVALVTGGSKGIGLAMVKHLVAQGCQVITCSRHADTWLDCVAQEPALAGVDYTPLDIAETAQTEDWFKAIQIRYGQLDVAVNNASPMLASKGTFEQVETADLQATLQQDFWSHALCLKLELALMAKGGAIVNISSVNGLRPTPNAAMYSAAKHALEGLTRSVALEAVKKGVRVNAVAPGVTWTPRWIARQQDEPVIRESVSEVVPIGRFAEPEEIVHAVDFLLSDNARYIIGHTLVVDGGLSLT</sequence>
<name>A0A0J1HDX2_9GAMM</name>
<dbReference type="OrthoDB" id="9806974at2"/>
<dbReference type="FunFam" id="3.40.50.720:FF:000084">
    <property type="entry name" value="Short-chain dehydrogenase reductase"/>
    <property type="match status" value="1"/>
</dbReference>
<evidence type="ECO:0000256" key="1">
    <source>
        <dbReference type="ARBA" id="ARBA00006484"/>
    </source>
</evidence>
<dbReference type="PANTHER" id="PTHR24321:SF8">
    <property type="entry name" value="ESTRADIOL 17-BETA-DEHYDROGENASE 8-RELATED"/>
    <property type="match status" value="1"/>
</dbReference>
<comment type="caution">
    <text evidence="3">The sequence shown here is derived from an EMBL/GenBank/DDBJ whole genome shotgun (WGS) entry which is preliminary data.</text>
</comment>
<dbReference type="InterPro" id="IPR002347">
    <property type="entry name" value="SDR_fam"/>
</dbReference>
<keyword evidence="2" id="KW-0560">Oxidoreductase</keyword>
<comment type="similarity">
    <text evidence="1">Belongs to the short-chain dehydrogenases/reductases (SDR) family.</text>
</comment>
<dbReference type="EMBL" id="LDOU01000007">
    <property type="protein sequence ID" value="KLV09823.1"/>
    <property type="molecule type" value="Genomic_DNA"/>
</dbReference>
<gene>
    <name evidence="3" type="ORF">ABT57_09045</name>
</gene>
<evidence type="ECO:0000313" key="4">
    <source>
        <dbReference type="Proteomes" id="UP000035909"/>
    </source>
</evidence>
<evidence type="ECO:0000313" key="3">
    <source>
        <dbReference type="EMBL" id="KLV09823.1"/>
    </source>
</evidence>
<dbReference type="STRING" id="320778.ABT57_09045"/>
<dbReference type="PRINTS" id="PR00080">
    <property type="entry name" value="SDRFAMILY"/>
</dbReference>
<dbReference type="InterPro" id="IPR020904">
    <property type="entry name" value="Sc_DH/Rdtase_CS"/>
</dbReference>
<proteinExistence type="inferred from homology"/>
<dbReference type="Pfam" id="PF13561">
    <property type="entry name" value="adh_short_C2"/>
    <property type="match status" value="1"/>
</dbReference>
<dbReference type="Proteomes" id="UP000035909">
    <property type="component" value="Unassembled WGS sequence"/>
</dbReference>
<dbReference type="GO" id="GO:0016491">
    <property type="term" value="F:oxidoreductase activity"/>
    <property type="evidence" value="ECO:0007669"/>
    <property type="project" value="UniProtKB-KW"/>
</dbReference>
<dbReference type="Gene3D" id="3.40.50.720">
    <property type="entry name" value="NAD(P)-binding Rossmann-like Domain"/>
    <property type="match status" value="1"/>
</dbReference>